<evidence type="ECO:0000256" key="1">
    <source>
        <dbReference type="SAM" id="SignalP"/>
    </source>
</evidence>
<sequence length="486" mass="49868">MSSKPSSKTIGKRTTRIAMTLGAAALAIAGTALPAHATYGPVTDPTSTGTMGPGFGAHITRDQVLARAKEWLTADGGSGVAYSESAAWKDGATGGPYRTDCSGFVSMAWALDQSRVTQTLPEVATQLGSLDDLKPGDMIDHTSTHVVLFESWTDSSHTVANIIEEPHSGETAKETTFTRDYLTSNDFLPFRYNNIVDSSSGDVWERVRTADGSWASSATKVDANTSITSESLATLPDGTAHLFTVVPGSGVWERVRAANGTWQGSATQVATNGAITAVTVVGLPDGSIQLADLIPGSGVWLRTKLANGSWSSTATKIDANGSISGLASAVLPDGSVHLFTVVPGAGDWERVRSANGTWAGSATQVSTNGSITAVTAAGLPNGTVQLEALIPGSGVWQRTSAANGTWPNNVTQISTTGSISAIGSAALPDGTTHLFTVVPGAGVWDRIRAADGTWAADAAQIATNGSIFAVAAAGLPNGVLDLTDLV</sequence>
<proteinExistence type="predicted"/>
<feature type="chain" id="PRO_5046451111" description="NlpC/P60 domain-containing protein" evidence="1">
    <location>
        <begin position="38"/>
        <end position="486"/>
    </location>
</feature>
<protein>
    <recommendedName>
        <fullName evidence="4">NlpC/P60 domain-containing protein</fullName>
    </recommendedName>
</protein>
<gene>
    <name evidence="2" type="ORF">GCM10009838_33480</name>
</gene>
<dbReference type="EMBL" id="BAAAQM010000017">
    <property type="protein sequence ID" value="GAA1971438.1"/>
    <property type="molecule type" value="Genomic_DNA"/>
</dbReference>
<feature type="signal peptide" evidence="1">
    <location>
        <begin position="1"/>
        <end position="37"/>
    </location>
</feature>
<keyword evidence="1" id="KW-0732">Signal</keyword>
<dbReference type="SUPFAM" id="SSF89372">
    <property type="entry name" value="Fucose-specific lectin"/>
    <property type="match status" value="1"/>
</dbReference>
<comment type="caution">
    <text evidence="2">The sequence shown here is derived from an EMBL/GenBank/DDBJ whole genome shotgun (WGS) entry which is preliminary data.</text>
</comment>
<evidence type="ECO:0008006" key="4">
    <source>
        <dbReference type="Google" id="ProtNLM"/>
    </source>
</evidence>
<evidence type="ECO:0000313" key="2">
    <source>
        <dbReference type="EMBL" id="GAA1971438.1"/>
    </source>
</evidence>
<dbReference type="Gene3D" id="3.90.1720.10">
    <property type="entry name" value="endopeptidase domain like (from Nostoc punctiforme)"/>
    <property type="match status" value="1"/>
</dbReference>
<reference evidence="2 3" key="1">
    <citation type="journal article" date="2019" name="Int. J. Syst. Evol. Microbiol.">
        <title>The Global Catalogue of Microorganisms (GCM) 10K type strain sequencing project: providing services to taxonomists for standard genome sequencing and annotation.</title>
        <authorList>
            <consortium name="The Broad Institute Genomics Platform"/>
            <consortium name="The Broad Institute Genome Sequencing Center for Infectious Disease"/>
            <person name="Wu L."/>
            <person name="Ma J."/>
        </authorList>
    </citation>
    <scope>NUCLEOTIDE SEQUENCE [LARGE SCALE GENOMIC DNA]</scope>
    <source>
        <strain evidence="2 3">JCM 16013</strain>
    </source>
</reference>
<organism evidence="2 3">
    <name type="scientific">Catenulispora subtropica</name>
    <dbReference type="NCBI Taxonomy" id="450798"/>
    <lineage>
        <taxon>Bacteria</taxon>
        <taxon>Bacillati</taxon>
        <taxon>Actinomycetota</taxon>
        <taxon>Actinomycetes</taxon>
        <taxon>Catenulisporales</taxon>
        <taxon>Catenulisporaceae</taxon>
        <taxon>Catenulispora</taxon>
    </lineage>
</organism>
<name>A0ABN2RLY8_9ACTN</name>
<evidence type="ECO:0000313" key="3">
    <source>
        <dbReference type="Proteomes" id="UP001499854"/>
    </source>
</evidence>
<keyword evidence="3" id="KW-1185">Reference proteome</keyword>
<dbReference type="Proteomes" id="UP001499854">
    <property type="component" value="Unassembled WGS sequence"/>
</dbReference>
<dbReference type="RefSeq" id="WP_344657952.1">
    <property type="nucleotide sequence ID" value="NZ_BAAAQM010000017.1"/>
</dbReference>
<accession>A0ABN2RLY8</accession>